<dbReference type="Pfam" id="PF26557">
    <property type="entry name" value="Cullin_AB"/>
    <property type="match status" value="1"/>
</dbReference>
<gene>
    <name evidence="15" type="ORF">OUZ56_027886</name>
</gene>
<dbReference type="OrthoDB" id="27073at2759"/>
<dbReference type="AlphaFoldDB" id="A0A0P5RH15"/>
<evidence type="ECO:0000256" key="3">
    <source>
        <dbReference type="ARBA" id="ARBA00006019"/>
    </source>
</evidence>
<dbReference type="FunFam" id="1.10.10.10:FF:000014">
    <property type="entry name" value="Cullin 1"/>
    <property type="match status" value="1"/>
</dbReference>
<feature type="domain" description="Cullin family profile" evidence="13">
    <location>
        <begin position="403"/>
        <end position="634"/>
    </location>
</feature>
<dbReference type="SMART" id="SM00182">
    <property type="entry name" value="CULLIN"/>
    <property type="match status" value="1"/>
</dbReference>
<reference evidence="14" key="1">
    <citation type="submission" date="2015-10" db="EMBL/GenBank/DDBJ databases">
        <title>EvidentialGene: Evidence-directed Construction of Complete mRNA Transcriptomes without Genomes.</title>
        <authorList>
            <person name="Gilbert D.G."/>
        </authorList>
    </citation>
    <scope>NUCLEOTIDE SEQUENCE</scope>
</reference>
<comment type="pathway">
    <text evidence="2">Protein modification; protein ubiquitination.</text>
</comment>
<dbReference type="PANTHER" id="PTHR11932">
    <property type="entry name" value="CULLIN"/>
    <property type="match status" value="1"/>
</dbReference>
<dbReference type="InterPro" id="IPR016159">
    <property type="entry name" value="Cullin_repeat-like_dom_sf"/>
</dbReference>
<evidence type="ECO:0000256" key="4">
    <source>
        <dbReference type="ARBA" id="ARBA00022499"/>
    </source>
</evidence>
<dbReference type="PROSITE" id="PS50069">
    <property type="entry name" value="CULLIN_2"/>
    <property type="match status" value="1"/>
</dbReference>
<evidence type="ECO:0000313" key="14">
    <source>
        <dbReference type="EMBL" id="JAN22190.1"/>
    </source>
</evidence>
<keyword evidence="4" id="KW-1017">Isopeptide bond</keyword>
<dbReference type="InterPro" id="IPR036317">
    <property type="entry name" value="Cullin_homology_sf"/>
</dbReference>
<dbReference type="InterPro" id="IPR036390">
    <property type="entry name" value="WH_DNA-bd_sf"/>
</dbReference>
<dbReference type="SMART" id="SM00884">
    <property type="entry name" value="Cullin_Nedd8"/>
    <property type="match status" value="1"/>
</dbReference>
<keyword evidence="9" id="KW-0539">Nucleus</keyword>
<comment type="subcellular location">
    <subcellularLocation>
        <location evidence="1">Nucleus</location>
    </subcellularLocation>
</comment>
<evidence type="ECO:0000313" key="16">
    <source>
        <dbReference type="Proteomes" id="UP001234178"/>
    </source>
</evidence>
<evidence type="ECO:0000256" key="12">
    <source>
        <dbReference type="RuleBase" id="RU003829"/>
    </source>
</evidence>
<dbReference type="InterPro" id="IPR019559">
    <property type="entry name" value="Cullin_neddylation_domain"/>
</dbReference>
<keyword evidence="5" id="KW-0597">Phosphoprotein</keyword>
<dbReference type="PROSITE" id="PS01256">
    <property type="entry name" value="CULLIN_1"/>
    <property type="match status" value="1"/>
</dbReference>
<dbReference type="Gene3D" id="4.10.1030.10">
    <property type="entry name" value="Ring Box Chain A, domain 5"/>
    <property type="match status" value="1"/>
</dbReference>
<evidence type="ECO:0000256" key="7">
    <source>
        <dbReference type="ARBA" id="ARBA00022843"/>
    </source>
</evidence>
<dbReference type="GO" id="GO:0031625">
    <property type="term" value="F:ubiquitin protein ligase binding"/>
    <property type="evidence" value="ECO:0007669"/>
    <property type="project" value="InterPro"/>
</dbReference>
<dbReference type="EMBL" id="GDIQ01047702">
    <property type="protein sequence ID" value="JAN47035.1"/>
    <property type="molecule type" value="Transcribed_RNA"/>
</dbReference>
<evidence type="ECO:0000256" key="8">
    <source>
        <dbReference type="ARBA" id="ARBA00022990"/>
    </source>
</evidence>
<dbReference type="InterPro" id="IPR016158">
    <property type="entry name" value="Cullin_homology"/>
</dbReference>
<dbReference type="FunFam" id="1.20.1310.10:FF:000022">
    <property type="entry name" value="Cullin-2 isoform 2"/>
    <property type="match status" value="1"/>
</dbReference>
<protein>
    <recommendedName>
        <fullName evidence="10">Cullin-2</fullName>
    </recommendedName>
</protein>
<dbReference type="Proteomes" id="UP001234178">
    <property type="component" value="Unassembled WGS sequence"/>
</dbReference>
<accession>A0A0P5RH15</accession>
<dbReference type="SUPFAM" id="SSF75632">
    <property type="entry name" value="Cullin homology domain"/>
    <property type="match status" value="1"/>
</dbReference>
<dbReference type="GO" id="GO:0031981">
    <property type="term" value="C:nuclear lumen"/>
    <property type="evidence" value="ECO:0007669"/>
    <property type="project" value="UniProtKB-ARBA"/>
</dbReference>
<keyword evidence="6" id="KW-0833">Ubl conjugation pathway</keyword>
<evidence type="ECO:0000256" key="11">
    <source>
        <dbReference type="PROSITE-ProRule" id="PRU00330"/>
    </source>
</evidence>
<dbReference type="Pfam" id="PF00888">
    <property type="entry name" value="Cullin"/>
    <property type="match status" value="1"/>
</dbReference>
<evidence type="ECO:0000313" key="15">
    <source>
        <dbReference type="EMBL" id="KAK4035803.1"/>
    </source>
</evidence>
<evidence type="ECO:0000256" key="10">
    <source>
        <dbReference type="ARBA" id="ARBA00069610"/>
    </source>
</evidence>
<dbReference type="FunFam" id="4.10.1030.10:FF:000002">
    <property type="entry name" value="cullin homolog 1"/>
    <property type="match status" value="1"/>
</dbReference>
<dbReference type="EMBL" id="JAOYFB010000040">
    <property type="protein sequence ID" value="KAK4035803.1"/>
    <property type="molecule type" value="Genomic_DNA"/>
</dbReference>
<dbReference type="KEGG" id="dmk:116928489"/>
<dbReference type="Pfam" id="PF10557">
    <property type="entry name" value="Cullin_Nedd8"/>
    <property type="match status" value="1"/>
</dbReference>
<evidence type="ECO:0000256" key="9">
    <source>
        <dbReference type="ARBA" id="ARBA00023242"/>
    </source>
</evidence>
<dbReference type="FunFam" id="1.20.1310.10:FF:000016">
    <property type="entry name" value="Cullin 2"/>
    <property type="match status" value="1"/>
</dbReference>
<dbReference type="Gene3D" id="1.20.1310.10">
    <property type="entry name" value="Cullin Repeats"/>
    <property type="match status" value="4"/>
</dbReference>
<keyword evidence="8" id="KW-0007">Acetylation</keyword>
<dbReference type="CTD" id="8453"/>
<dbReference type="InterPro" id="IPR001373">
    <property type="entry name" value="Cullin_N"/>
</dbReference>
<evidence type="ECO:0000259" key="13">
    <source>
        <dbReference type="PROSITE" id="PS50069"/>
    </source>
</evidence>
<sequence>MTHILNIDICYRMSLKPKRVDFVTTWADLKETVKGVVTLGNVPHTVWHNRFSDVYSLCVAYPEPLAEKLYQETKKFLEDHVKSLLIQVNGSSEEQLLTVYYSLWQQYSQGMDYLHRLYSYLNTQHIKKQKATDAELLYGTLSYESPEQMKEIGELGLDLWKKHMIEPLKGDLLRLLLGAIHCDRTGQSLYNEKSSTIQGVIQSLVSVEEYKKKNTLELYETVFESPFLEATGEYYRQEASRLLQECTISLYMEKVLQRRDEEDLRSRKFLHPSSYGKVRSECEQRMVADHLVAIHNECPAMVQQELQQDLRNAFALLKSIPGGLTVLVSHFMEHIKQQGLRAVANLSGENIATQFVEGMLGVHSKYKEMTNVVFANDQLFSSALDMACASVVNHRLNTKQPCKSPELLAKYCDSLLKKSTKGGSDTEVEDKLAQCITVFKYIDDKDIFQKFYARMLAKRLIHQQSQSMDAEEAMINRLKQACGYEFTNKLHRMFTDMSVSSDLNNKFSSYLQNKDRIELGLNFSIYVLQAGAWPLGQSCPTDFAVPQELEKSVQRFEDFYREQFNGRKLAWLHHLSQGELKLNYLKKPYIITMQTFQMAMLLMFENTDSMTCRELMEATKLNSDHFQKYVQSLVESKLLAVSGGTGEVFEPSTVISLNMDYNNKRTKFRITAAVQKETVQETEQTHSSIDEDRKLYLQATIVRIMKSRKILRHNVLIQEVLSQSKARFAPSISLIKKCVETLIDKQYLERTPNSTDEYSYVA</sequence>
<organism evidence="14">
    <name type="scientific">Daphnia magna</name>
    <dbReference type="NCBI Taxonomy" id="35525"/>
    <lineage>
        <taxon>Eukaryota</taxon>
        <taxon>Metazoa</taxon>
        <taxon>Ecdysozoa</taxon>
        <taxon>Arthropoda</taxon>
        <taxon>Crustacea</taxon>
        <taxon>Branchiopoda</taxon>
        <taxon>Diplostraca</taxon>
        <taxon>Cladocera</taxon>
        <taxon>Anomopoda</taxon>
        <taxon>Daphniidae</taxon>
        <taxon>Daphnia</taxon>
    </lineage>
</organism>
<dbReference type="InterPro" id="IPR059120">
    <property type="entry name" value="Cullin-like_AB"/>
</dbReference>
<evidence type="ECO:0000256" key="5">
    <source>
        <dbReference type="ARBA" id="ARBA00022553"/>
    </source>
</evidence>
<dbReference type="SUPFAM" id="SSF46785">
    <property type="entry name" value="Winged helix' DNA-binding domain"/>
    <property type="match status" value="1"/>
</dbReference>
<evidence type="ECO:0000256" key="1">
    <source>
        <dbReference type="ARBA" id="ARBA00004123"/>
    </source>
</evidence>
<keyword evidence="16" id="KW-1185">Reference proteome</keyword>
<dbReference type="SUPFAM" id="SSF74788">
    <property type="entry name" value="Cullin repeat-like"/>
    <property type="match status" value="1"/>
</dbReference>
<keyword evidence="7" id="KW-0832">Ubl conjugation</keyword>
<dbReference type="InterPro" id="IPR036388">
    <property type="entry name" value="WH-like_DNA-bd_sf"/>
</dbReference>
<dbReference type="GO" id="GO:0031462">
    <property type="term" value="C:Cul2-RING ubiquitin ligase complex"/>
    <property type="evidence" value="ECO:0007669"/>
    <property type="project" value="UniProtKB-ARBA"/>
</dbReference>
<reference evidence="15 16" key="2">
    <citation type="journal article" date="2023" name="Nucleic Acids Res.">
        <title>The hologenome of Daphnia magna reveals possible DNA methylation and microbiome-mediated evolution of the host genome.</title>
        <authorList>
            <person name="Chaturvedi A."/>
            <person name="Li X."/>
            <person name="Dhandapani V."/>
            <person name="Marshall H."/>
            <person name="Kissane S."/>
            <person name="Cuenca-Cambronero M."/>
            <person name="Asole G."/>
            <person name="Calvet F."/>
            <person name="Ruiz-Romero M."/>
            <person name="Marangio P."/>
            <person name="Guigo R."/>
            <person name="Rago D."/>
            <person name="Mirbahai L."/>
            <person name="Eastwood N."/>
            <person name="Colbourne J.K."/>
            <person name="Zhou J."/>
            <person name="Mallon E."/>
            <person name="Orsini L."/>
        </authorList>
    </citation>
    <scope>NUCLEOTIDE SEQUENCE [LARGE SCALE GENOMIC DNA]</scope>
    <source>
        <strain evidence="15">LRV0_1</strain>
    </source>
</reference>
<dbReference type="FunFam" id="1.20.1310.10:FF:000012">
    <property type="entry name" value="Cullin 2"/>
    <property type="match status" value="1"/>
</dbReference>
<name>A0A0P5RH15_9CRUS</name>
<dbReference type="InterPro" id="IPR016157">
    <property type="entry name" value="Cullin_CS"/>
</dbReference>
<dbReference type="Gene3D" id="1.10.10.10">
    <property type="entry name" value="Winged helix-like DNA-binding domain superfamily/Winged helix DNA-binding domain"/>
    <property type="match status" value="2"/>
</dbReference>
<evidence type="ECO:0000256" key="2">
    <source>
        <dbReference type="ARBA" id="ARBA00004906"/>
    </source>
</evidence>
<dbReference type="InterPro" id="IPR045093">
    <property type="entry name" value="Cullin"/>
</dbReference>
<evidence type="ECO:0000256" key="6">
    <source>
        <dbReference type="ARBA" id="ARBA00022786"/>
    </source>
</evidence>
<proteinExistence type="inferred from homology"/>
<dbReference type="GO" id="GO:0006511">
    <property type="term" value="P:ubiquitin-dependent protein catabolic process"/>
    <property type="evidence" value="ECO:0007669"/>
    <property type="project" value="InterPro"/>
</dbReference>
<dbReference type="FunFam" id="3.30.230.130:FF:000003">
    <property type="entry name" value="Cullin 2"/>
    <property type="match status" value="1"/>
</dbReference>
<dbReference type="EMBL" id="GDIQ01072547">
    <property type="protein sequence ID" value="JAN22190.1"/>
    <property type="molecule type" value="Transcribed_RNA"/>
</dbReference>
<comment type="similarity">
    <text evidence="3 11 12">Belongs to the cullin family.</text>
</comment>